<dbReference type="Proteomes" id="UP000446866">
    <property type="component" value="Unassembled WGS sequence"/>
</dbReference>
<dbReference type="AlphaFoldDB" id="A0A845QFY6"/>
<reference evidence="3 4" key="1">
    <citation type="submission" date="2018-08" db="EMBL/GenBank/DDBJ databases">
        <title>Murine metabolic-syndrome-specific gut microbial biobank.</title>
        <authorList>
            <person name="Liu C."/>
        </authorList>
    </citation>
    <scope>NUCLEOTIDE SEQUENCE [LARGE SCALE GENOMIC DNA]</scope>
    <source>
        <strain evidence="3 4">28</strain>
    </source>
</reference>
<dbReference type="RefSeq" id="WP_160201094.1">
    <property type="nucleotide sequence ID" value="NZ_QXWK01000005.1"/>
</dbReference>
<evidence type="ECO:0000313" key="3">
    <source>
        <dbReference type="EMBL" id="NBH60800.1"/>
    </source>
</evidence>
<dbReference type="EMBL" id="QXWK01000005">
    <property type="protein sequence ID" value="NBH60800.1"/>
    <property type="molecule type" value="Genomic_DNA"/>
</dbReference>
<organism evidence="3 4">
    <name type="scientific">Anaerotruncus colihominis</name>
    <dbReference type="NCBI Taxonomy" id="169435"/>
    <lineage>
        <taxon>Bacteria</taxon>
        <taxon>Bacillati</taxon>
        <taxon>Bacillota</taxon>
        <taxon>Clostridia</taxon>
        <taxon>Eubacteriales</taxon>
        <taxon>Oscillospiraceae</taxon>
        <taxon>Anaerotruncus</taxon>
    </lineage>
</organism>
<sequence length="266" mass="30468">MLTIGQMSKACGVTVKTLHYYDKIGLLSAQEVDRDTGYRYYSEEQIGRMLLIDRLKRYGFSLAKIQELLQISCEKELHRQLKGQRLRLVREVERLSVTIHEMDSHLAEFERTGDLMSYQNQYEVILKESERMALISVRETMPVSAFGDHYARLFQRVIAEGITASGLTMAIYHDETFDPACNDTELGVIVAEEEKADKVLPVMLCAATVHKGPYAALPDAYGRVYSWLKASGYSLDGAPFEIYRKTAFDKLPPEEWETEIYFPVKK</sequence>
<proteinExistence type="predicted"/>
<gene>
    <name evidence="3" type="ORF">D0435_03890</name>
</gene>
<dbReference type="InterPro" id="IPR009061">
    <property type="entry name" value="DNA-bd_dom_put_sf"/>
</dbReference>
<dbReference type="SMART" id="SM00871">
    <property type="entry name" value="AraC_E_bind"/>
    <property type="match status" value="1"/>
</dbReference>
<dbReference type="Pfam" id="PF13411">
    <property type="entry name" value="MerR_1"/>
    <property type="match status" value="1"/>
</dbReference>
<evidence type="ECO:0000259" key="2">
    <source>
        <dbReference type="PROSITE" id="PS50937"/>
    </source>
</evidence>
<name>A0A845QFY6_9FIRM</name>
<keyword evidence="4" id="KW-1185">Reference proteome</keyword>
<dbReference type="InterPro" id="IPR011256">
    <property type="entry name" value="Reg_factor_effector_dom_sf"/>
</dbReference>
<dbReference type="InterPro" id="IPR047057">
    <property type="entry name" value="MerR_fam"/>
</dbReference>
<dbReference type="PANTHER" id="PTHR30204">
    <property type="entry name" value="REDOX-CYCLING DRUG-SENSING TRANSCRIPTIONAL ACTIVATOR SOXR"/>
    <property type="match status" value="1"/>
</dbReference>
<dbReference type="PANTHER" id="PTHR30204:SF97">
    <property type="entry name" value="MERR FAMILY REGULATORY PROTEIN"/>
    <property type="match status" value="1"/>
</dbReference>
<evidence type="ECO:0000313" key="4">
    <source>
        <dbReference type="Proteomes" id="UP000446866"/>
    </source>
</evidence>
<dbReference type="CDD" id="cd01107">
    <property type="entry name" value="HTH_BmrR"/>
    <property type="match status" value="1"/>
</dbReference>
<dbReference type="SMART" id="SM00422">
    <property type="entry name" value="HTH_MERR"/>
    <property type="match status" value="1"/>
</dbReference>
<dbReference type="InterPro" id="IPR010499">
    <property type="entry name" value="AraC_E-bd"/>
</dbReference>
<dbReference type="PROSITE" id="PS50937">
    <property type="entry name" value="HTH_MERR_2"/>
    <property type="match status" value="1"/>
</dbReference>
<dbReference type="GO" id="GO:0003700">
    <property type="term" value="F:DNA-binding transcription factor activity"/>
    <property type="evidence" value="ECO:0007669"/>
    <property type="project" value="InterPro"/>
</dbReference>
<evidence type="ECO:0000256" key="1">
    <source>
        <dbReference type="ARBA" id="ARBA00023125"/>
    </source>
</evidence>
<dbReference type="GO" id="GO:0003677">
    <property type="term" value="F:DNA binding"/>
    <property type="evidence" value="ECO:0007669"/>
    <property type="project" value="UniProtKB-KW"/>
</dbReference>
<dbReference type="InterPro" id="IPR000551">
    <property type="entry name" value="MerR-type_HTH_dom"/>
</dbReference>
<dbReference type="Pfam" id="PF06445">
    <property type="entry name" value="GyrI-like"/>
    <property type="match status" value="1"/>
</dbReference>
<dbReference type="Gene3D" id="1.10.1660.10">
    <property type="match status" value="1"/>
</dbReference>
<comment type="caution">
    <text evidence="3">The sequence shown here is derived from an EMBL/GenBank/DDBJ whole genome shotgun (WGS) entry which is preliminary data.</text>
</comment>
<dbReference type="SUPFAM" id="SSF46955">
    <property type="entry name" value="Putative DNA-binding domain"/>
    <property type="match status" value="1"/>
</dbReference>
<feature type="domain" description="HTH merR-type" evidence="2">
    <location>
        <begin position="1"/>
        <end position="71"/>
    </location>
</feature>
<dbReference type="Gene3D" id="3.20.80.10">
    <property type="entry name" value="Regulatory factor, effector binding domain"/>
    <property type="match status" value="1"/>
</dbReference>
<dbReference type="SUPFAM" id="SSF55136">
    <property type="entry name" value="Probable bacterial effector-binding domain"/>
    <property type="match status" value="1"/>
</dbReference>
<dbReference type="InterPro" id="IPR029442">
    <property type="entry name" value="GyrI-like"/>
</dbReference>
<dbReference type="PROSITE" id="PS00552">
    <property type="entry name" value="HTH_MERR_1"/>
    <property type="match status" value="1"/>
</dbReference>
<keyword evidence="1" id="KW-0238">DNA-binding</keyword>
<accession>A0A845QFY6</accession>
<protein>
    <submittedName>
        <fullName evidence="3">MerR family transcriptional regulator</fullName>
    </submittedName>
</protein>